<feature type="transmembrane region" description="Helical" evidence="6">
    <location>
        <begin position="283"/>
        <end position="305"/>
    </location>
</feature>
<comment type="subcellular location">
    <subcellularLocation>
        <location evidence="1">Cell membrane</location>
        <topology evidence="1">Multi-pass membrane protein</topology>
    </subcellularLocation>
</comment>
<feature type="transmembrane region" description="Helical" evidence="6">
    <location>
        <begin position="178"/>
        <end position="204"/>
    </location>
</feature>
<evidence type="ECO:0000256" key="5">
    <source>
        <dbReference type="ARBA" id="ARBA00023136"/>
    </source>
</evidence>
<dbReference type="Pfam" id="PF12698">
    <property type="entry name" value="ABC2_membrane_3"/>
    <property type="match status" value="1"/>
</dbReference>
<dbReference type="InterPro" id="IPR013525">
    <property type="entry name" value="ABC2_TM"/>
</dbReference>
<reference evidence="9" key="1">
    <citation type="submission" date="2015-06" db="EMBL/GenBank/DDBJ databases">
        <authorList>
            <person name="Urmite Genomes"/>
        </authorList>
    </citation>
    <scope>NUCLEOTIDE SEQUENCE [LARGE SCALE GENOMIC DNA]</scope>
    <source>
        <strain evidence="9">CSUR P1867</strain>
    </source>
</reference>
<dbReference type="GO" id="GO:0140359">
    <property type="term" value="F:ABC-type transporter activity"/>
    <property type="evidence" value="ECO:0007669"/>
    <property type="project" value="InterPro"/>
</dbReference>
<dbReference type="PANTHER" id="PTHR30294">
    <property type="entry name" value="MEMBRANE COMPONENT OF ABC TRANSPORTER YHHJ-RELATED"/>
    <property type="match status" value="1"/>
</dbReference>
<gene>
    <name evidence="8" type="ORF">BN1804_02846</name>
</gene>
<evidence type="ECO:0000256" key="3">
    <source>
        <dbReference type="ARBA" id="ARBA00022692"/>
    </source>
</evidence>
<proteinExistence type="predicted"/>
<evidence type="ECO:0000256" key="2">
    <source>
        <dbReference type="ARBA" id="ARBA00022475"/>
    </source>
</evidence>
<feature type="domain" description="ABC-2 type transporter transmembrane" evidence="7">
    <location>
        <begin position="22"/>
        <end position="361"/>
    </location>
</feature>
<accession>A0A379EHC6</accession>
<keyword evidence="2" id="KW-1003">Cell membrane</keyword>
<evidence type="ECO:0000256" key="4">
    <source>
        <dbReference type="ARBA" id="ARBA00022989"/>
    </source>
</evidence>
<keyword evidence="3 6" id="KW-0812">Transmembrane</keyword>
<dbReference type="GO" id="GO:0005886">
    <property type="term" value="C:plasma membrane"/>
    <property type="evidence" value="ECO:0007669"/>
    <property type="project" value="UniProtKB-SubCell"/>
</dbReference>
<feature type="transmembrane region" description="Helical" evidence="6">
    <location>
        <begin position="253"/>
        <end position="271"/>
    </location>
</feature>
<keyword evidence="4 6" id="KW-1133">Transmembrane helix</keyword>
<dbReference type="AlphaFoldDB" id="A0A0G4QE63"/>
<evidence type="ECO:0000313" key="9">
    <source>
        <dbReference type="Proteomes" id="UP000183920"/>
    </source>
</evidence>
<sequence length="388" mass="43574">MMQMYFQTFKRVLLGMLEKPMWMLLIVSLCVMSLVYAKPVLWDLPVAVINQDHSPASYSLIRALNSTPKLSIKNYDNLDEARHDMIMRELFAIIIVPTDFEKKLLNGKDVTVPVFGDATNRLASGQIQQELMLAYQQLLDSYNGRILQNAGFSVKQSKILLKPIQGETIAMYNPGVSFAAIIFPGLLVMLLQHSLLIACVRVSIAVRSTPKGKPPLAVYLGALSALIPIWLFLSAVFFALWPWVLGYRQEAPLYQIWMLTFPFLLAVLGLGKLITECLRSVEMIYLTLAFVTTPVFYISGTIWPLQAMPNWVFAISSALPSTWAVNAMAGINQMGLSFQSILGDIVMMLVLGVIYTVLGVLVGMLRNGELRHITHQFKHWLHHRGESK</sequence>
<evidence type="ECO:0000256" key="6">
    <source>
        <dbReference type="SAM" id="Phobius"/>
    </source>
</evidence>
<dbReference type="EMBL" id="CVRY01000006">
    <property type="protein sequence ID" value="CRL64168.1"/>
    <property type="molecule type" value="Genomic_DNA"/>
</dbReference>
<evidence type="ECO:0000259" key="7">
    <source>
        <dbReference type="Pfam" id="PF12698"/>
    </source>
</evidence>
<organism evidence="8 9">
    <name type="scientific">Proteus penneri</name>
    <dbReference type="NCBI Taxonomy" id="102862"/>
    <lineage>
        <taxon>Bacteria</taxon>
        <taxon>Pseudomonadati</taxon>
        <taxon>Pseudomonadota</taxon>
        <taxon>Gammaproteobacteria</taxon>
        <taxon>Enterobacterales</taxon>
        <taxon>Morganellaceae</taxon>
        <taxon>Proteus</taxon>
    </lineage>
</organism>
<feature type="transmembrane region" description="Helical" evidence="6">
    <location>
        <begin position="341"/>
        <end position="365"/>
    </location>
</feature>
<dbReference type="PANTHER" id="PTHR30294:SF46">
    <property type="entry name" value="ABC TRANSPORTER PERMEASE"/>
    <property type="match status" value="1"/>
</dbReference>
<protein>
    <submittedName>
        <fullName evidence="8">ABC-2 family transporter protein</fullName>
    </submittedName>
</protein>
<dbReference type="Proteomes" id="UP000183920">
    <property type="component" value="Unassembled WGS sequence"/>
</dbReference>
<dbReference type="Gene3D" id="3.40.1710.10">
    <property type="entry name" value="abc type-2 transporter like domain"/>
    <property type="match status" value="1"/>
</dbReference>
<name>A0A0G4QE63_9GAMM</name>
<accession>A0A0G4QE63</accession>
<dbReference type="InterPro" id="IPR051449">
    <property type="entry name" value="ABC-2_transporter_component"/>
</dbReference>
<evidence type="ECO:0000256" key="1">
    <source>
        <dbReference type="ARBA" id="ARBA00004651"/>
    </source>
</evidence>
<keyword evidence="5 6" id="KW-0472">Membrane</keyword>
<feature type="transmembrane region" description="Helical" evidence="6">
    <location>
        <begin position="216"/>
        <end position="241"/>
    </location>
</feature>
<evidence type="ECO:0000313" key="8">
    <source>
        <dbReference type="EMBL" id="CRL64168.1"/>
    </source>
</evidence>